<accession>A0AAD5WID6</accession>
<organism evidence="1 2">
    <name type="scientific">Parelaphostrongylus tenuis</name>
    <name type="common">Meningeal worm</name>
    <dbReference type="NCBI Taxonomy" id="148309"/>
    <lineage>
        <taxon>Eukaryota</taxon>
        <taxon>Metazoa</taxon>
        <taxon>Ecdysozoa</taxon>
        <taxon>Nematoda</taxon>
        <taxon>Chromadorea</taxon>
        <taxon>Rhabditida</taxon>
        <taxon>Rhabditina</taxon>
        <taxon>Rhabditomorpha</taxon>
        <taxon>Strongyloidea</taxon>
        <taxon>Metastrongylidae</taxon>
        <taxon>Parelaphostrongylus</taxon>
    </lineage>
</organism>
<proteinExistence type="predicted"/>
<keyword evidence="2" id="KW-1185">Reference proteome</keyword>
<dbReference type="Proteomes" id="UP001196413">
    <property type="component" value="Unassembled WGS sequence"/>
</dbReference>
<sequence>MVPSTRTSPYASTQYSPTTPCVSVGLLSLPCVCLPQYEQCASNICCLKKRFRSYEKLHHFVTQPHHDDVVGPRTVDLLMDILKDIKKKISDNH</sequence>
<dbReference type="EMBL" id="JAHQIW010007009">
    <property type="protein sequence ID" value="KAJ1371614.1"/>
    <property type="molecule type" value="Genomic_DNA"/>
</dbReference>
<evidence type="ECO:0000313" key="1">
    <source>
        <dbReference type="EMBL" id="KAJ1371614.1"/>
    </source>
</evidence>
<protein>
    <submittedName>
        <fullName evidence="1">Uncharacterized protein</fullName>
    </submittedName>
</protein>
<name>A0AAD5WID6_PARTN</name>
<comment type="caution">
    <text evidence="1">The sequence shown here is derived from an EMBL/GenBank/DDBJ whole genome shotgun (WGS) entry which is preliminary data.</text>
</comment>
<dbReference type="AlphaFoldDB" id="A0AAD5WID6"/>
<gene>
    <name evidence="1" type="ORF">KIN20_033600</name>
</gene>
<evidence type="ECO:0000313" key="2">
    <source>
        <dbReference type="Proteomes" id="UP001196413"/>
    </source>
</evidence>
<reference evidence="1" key="1">
    <citation type="submission" date="2021-06" db="EMBL/GenBank/DDBJ databases">
        <title>Parelaphostrongylus tenuis whole genome reference sequence.</title>
        <authorList>
            <person name="Garwood T.J."/>
            <person name="Larsen P.A."/>
            <person name="Fountain-Jones N.M."/>
            <person name="Garbe J.R."/>
            <person name="Macchietto M.G."/>
            <person name="Kania S.A."/>
            <person name="Gerhold R.W."/>
            <person name="Richards J.E."/>
            <person name="Wolf T.M."/>
        </authorList>
    </citation>
    <scope>NUCLEOTIDE SEQUENCE</scope>
    <source>
        <strain evidence="1">MNPRO001-30</strain>
        <tissue evidence="1">Meninges</tissue>
    </source>
</reference>